<dbReference type="Proteomes" id="UP000245362">
    <property type="component" value="Unassembled WGS sequence"/>
</dbReference>
<feature type="domain" description="OmpR/PhoB-type" evidence="11">
    <location>
        <begin position="136"/>
        <end position="236"/>
    </location>
</feature>
<dbReference type="InterPro" id="IPR001789">
    <property type="entry name" value="Sig_transdc_resp-reg_receiver"/>
</dbReference>
<evidence type="ECO:0000256" key="3">
    <source>
        <dbReference type="ARBA" id="ARBA00022553"/>
    </source>
</evidence>
<dbReference type="Pfam" id="PF00072">
    <property type="entry name" value="Response_reg"/>
    <property type="match status" value="1"/>
</dbReference>
<dbReference type="RefSeq" id="WP_109320854.1">
    <property type="nucleotide sequence ID" value="NZ_QFWT01000010.1"/>
</dbReference>
<dbReference type="InterPro" id="IPR011006">
    <property type="entry name" value="CheY-like_superfamily"/>
</dbReference>
<gene>
    <name evidence="12" type="ORF">DI392_16830</name>
</gene>
<evidence type="ECO:0000256" key="8">
    <source>
        <dbReference type="PROSITE-ProRule" id="PRU00169"/>
    </source>
</evidence>
<dbReference type="SMART" id="SM00448">
    <property type="entry name" value="REC"/>
    <property type="match status" value="1"/>
</dbReference>
<keyword evidence="5" id="KW-0805">Transcription regulation</keyword>
<dbReference type="InterPro" id="IPR016032">
    <property type="entry name" value="Sig_transdc_resp-reg_C-effctor"/>
</dbReference>
<dbReference type="InterPro" id="IPR001867">
    <property type="entry name" value="OmpR/PhoB-type_DNA-bd"/>
</dbReference>
<evidence type="ECO:0000256" key="1">
    <source>
        <dbReference type="ARBA" id="ARBA00004496"/>
    </source>
</evidence>
<dbReference type="AlphaFoldDB" id="A0A2U3B6A6"/>
<dbReference type="InterPro" id="IPR036388">
    <property type="entry name" value="WH-like_DNA-bd_sf"/>
</dbReference>
<dbReference type="OrthoDB" id="9802426at2"/>
<organism evidence="12 13">
    <name type="scientific">Vibrio albus</name>
    <dbReference type="NCBI Taxonomy" id="2200953"/>
    <lineage>
        <taxon>Bacteria</taxon>
        <taxon>Pseudomonadati</taxon>
        <taxon>Pseudomonadota</taxon>
        <taxon>Gammaproteobacteria</taxon>
        <taxon>Vibrionales</taxon>
        <taxon>Vibrionaceae</taxon>
        <taxon>Vibrio</taxon>
    </lineage>
</organism>
<sequence>MERTYHILVVDDHSEIRELLKRFLVQHGFKVTVAADGEEMNTHMSHSHFDLIILDLMLPGKDGVTLCREVRATSNIPIIMLTALGEEIDRIVGLEVGADDYISKPFNPRELLARVRSVLRRHFAIPNVSEQLSSSGQRYHFSGWVLESTTRELFSPDDTLVSLTSTEFELLVAFLSHPNVVLKREDLLNLVQGRGSDVYDRAIDTLISRLRKKIEVDPKSPKLIKTIWGGGYQLSCEVTHD</sequence>
<evidence type="ECO:0000313" key="12">
    <source>
        <dbReference type="EMBL" id="PWI32333.1"/>
    </source>
</evidence>
<keyword evidence="3 8" id="KW-0597">Phosphoprotein</keyword>
<dbReference type="Gene3D" id="3.40.50.2300">
    <property type="match status" value="1"/>
</dbReference>
<dbReference type="Gene3D" id="6.10.250.690">
    <property type="match status" value="1"/>
</dbReference>
<dbReference type="PROSITE" id="PS51755">
    <property type="entry name" value="OMPR_PHOB"/>
    <property type="match status" value="1"/>
</dbReference>
<keyword evidence="6 9" id="KW-0238">DNA-binding</keyword>
<proteinExistence type="predicted"/>
<evidence type="ECO:0000256" key="7">
    <source>
        <dbReference type="ARBA" id="ARBA00023163"/>
    </source>
</evidence>
<comment type="subcellular location">
    <subcellularLocation>
        <location evidence="1">Cytoplasm</location>
    </subcellularLocation>
</comment>
<evidence type="ECO:0000313" key="13">
    <source>
        <dbReference type="Proteomes" id="UP000245362"/>
    </source>
</evidence>
<evidence type="ECO:0000256" key="5">
    <source>
        <dbReference type="ARBA" id="ARBA00023015"/>
    </source>
</evidence>
<dbReference type="GO" id="GO:0006355">
    <property type="term" value="P:regulation of DNA-templated transcription"/>
    <property type="evidence" value="ECO:0007669"/>
    <property type="project" value="InterPro"/>
</dbReference>
<dbReference type="FunFam" id="3.40.50.2300:FF:000001">
    <property type="entry name" value="DNA-binding response regulator PhoB"/>
    <property type="match status" value="1"/>
</dbReference>
<dbReference type="GO" id="GO:0032993">
    <property type="term" value="C:protein-DNA complex"/>
    <property type="evidence" value="ECO:0007669"/>
    <property type="project" value="TreeGrafter"/>
</dbReference>
<evidence type="ECO:0000256" key="4">
    <source>
        <dbReference type="ARBA" id="ARBA00023012"/>
    </source>
</evidence>
<evidence type="ECO:0000256" key="6">
    <source>
        <dbReference type="ARBA" id="ARBA00023125"/>
    </source>
</evidence>
<dbReference type="GO" id="GO:0000976">
    <property type="term" value="F:transcription cis-regulatory region binding"/>
    <property type="evidence" value="ECO:0007669"/>
    <property type="project" value="TreeGrafter"/>
</dbReference>
<dbReference type="SUPFAM" id="SSF46894">
    <property type="entry name" value="C-terminal effector domain of the bipartite response regulators"/>
    <property type="match status" value="1"/>
</dbReference>
<protein>
    <submittedName>
        <fullName evidence="12">DNA-binding response regulator</fullName>
    </submittedName>
</protein>
<feature type="modified residue" description="4-aspartylphosphate" evidence="8">
    <location>
        <position position="55"/>
    </location>
</feature>
<keyword evidence="7" id="KW-0804">Transcription</keyword>
<dbReference type="PANTHER" id="PTHR48111">
    <property type="entry name" value="REGULATOR OF RPOS"/>
    <property type="match status" value="1"/>
</dbReference>
<dbReference type="SMART" id="SM00862">
    <property type="entry name" value="Trans_reg_C"/>
    <property type="match status" value="1"/>
</dbReference>
<dbReference type="EMBL" id="QFWT01000010">
    <property type="protein sequence ID" value="PWI32333.1"/>
    <property type="molecule type" value="Genomic_DNA"/>
</dbReference>
<dbReference type="InterPro" id="IPR039420">
    <property type="entry name" value="WalR-like"/>
</dbReference>
<evidence type="ECO:0000259" key="11">
    <source>
        <dbReference type="PROSITE" id="PS51755"/>
    </source>
</evidence>
<accession>A0A2U3B6A6</accession>
<feature type="domain" description="Response regulatory" evidence="10">
    <location>
        <begin position="6"/>
        <end position="119"/>
    </location>
</feature>
<comment type="caution">
    <text evidence="12">The sequence shown here is derived from an EMBL/GenBank/DDBJ whole genome shotgun (WGS) entry which is preliminary data.</text>
</comment>
<feature type="DNA-binding region" description="OmpR/PhoB-type" evidence="9">
    <location>
        <begin position="136"/>
        <end position="236"/>
    </location>
</feature>
<dbReference type="GO" id="GO:0005829">
    <property type="term" value="C:cytosol"/>
    <property type="evidence" value="ECO:0007669"/>
    <property type="project" value="TreeGrafter"/>
</dbReference>
<dbReference type="GO" id="GO:0000156">
    <property type="term" value="F:phosphorelay response regulator activity"/>
    <property type="evidence" value="ECO:0007669"/>
    <property type="project" value="TreeGrafter"/>
</dbReference>
<name>A0A2U3B6A6_9VIBR</name>
<dbReference type="Pfam" id="PF00486">
    <property type="entry name" value="Trans_reg_C"/>
    <property type="match status" value="1"/>
</dbReference>
<evidence type="ECO:0000256" key="2">
    <source>
        <dbReference type="ARBA" id="ARBA00022490"/>
    </source>
</evidence>
<keyword evidence="13" id="KW-1185">Reference proteome</keyword>
<dbReference type="Gene3D" id="1.10.10.10">
    <property type="entry name" value="Winged helix-like DNA-binding domain superfamily/Winged helix DNA-binding domain"/>
    <property type="match status" value="1"/>
</dbReference>
<keyword evidence="4" id="KW-0902">Two-component regulatory system</keyword>
<keyword evidence="2" id="KW-0963">Cytoplasm</keyword>
<dbReference type="FunFam" id="1.10.10.10:FF:000099">
    <property type="entry name" value="Two-component system response regulator TorR"/>
    <property type="match status" value="1"/>
</dbReference>
<dbReference type="SUPFAM" id="SSF52172">
    <property type="entry name" value="CheY-like"/>
    <property type="match status" value="1"/>
</dbReference>
<dbReference type="PROSITE" id="PS50110">
    <property type="entry name" value="RESPONSE_REGULATORY"/>
    <property type="match status" value="1"/>
</dbReference>
<reference evidence="12 13" key="1">
    <citation type="submission" date="2018-05" db="EMBL/GenBank/DDBJ databases">
        <title>Vibrio limimaris sp. nov., isolated from marine sediment.</title>
        <authorList>
            <person name="Li C.-M."/>
        </authorList>
    </citation>
    <scope>NUCLEOTIDE SEQUENCE [LARGE SCALE GENOMIC DNA]</scope>
    <source>
        <strain evidence="12 13">E4404</strain>
    </source>
</reference>
<evidence type="ECO:0000259" key="10">
    <source>
        <dbReference type="PROSITE" id="PS50110"/>
    </source>
</evidence>
<evidence type="ECO:0000256" key="9">
    <source>
        <dbReference type="PROSITE-ProRule" id="PRU01091"/>
    </source>
</evidence>
<dbReference type="PANTHER" id="PTHR48111:SF4">
    <property type="entry name" value="DNA-BINDING DUAL TRANSCRIPTIONAL REGULATOR OMPR"/>
    <property type="match status" value="1"/>
</dbReference>
<dbReference type="CDD" id="cd00383">
    <property type="entry name" value="trans_reg_C"/>
    <property type="match status" value="1"/>
</dbReference>